<name>A0ABZ0AVT3_9BURK</name>
<proteinExistence type="predicted"/>
<evidence type="ECO:0000313" key="2">
    <source>
        <dbReference type="EMBL" id="WNO03552.1"/>
    </source>
</evidence>
<dbReference type="EMBL" id="CP132507">
    <property type="protein sequence ID" value="WNO03552.1"/>
    <property type="molecule type" value="Genomic_DNA"/>
</dbReference>
<keyword evidence="1" id="KW-1133">Transmembrane helix</keyword>
<evidence type="ECO:0000313" key="3">
    <source>
        <dbReference type="Proteomes" id="UP001302257"/>
    </source>
</evidence>
<dbReference type="Pfam" id="PF06961">
    <property type="entry name" value="DUF1294"/>
    <property type="match status" value="1"/>
</dbReference>
<dbReference type="RefSeq" id="WP_313866445.1">
    <property type="nucleotide sequence ID" value="NZ_CP132507.1"/>
</dbReference>
<feature type="transmembrane region" description="Helical" evidence="1">
    <location>
        <begin position="94"/>
        <end position="113"/>
    </location>
</feature>
<keyword evidence="1" id="KW-0472">Membrane</keyword>
<accession>A0ABZ0AVT3</accession>
<keyword evidence="3" id="KW-1185">Reference proteome</keyword>
<dbReference type="InterPro" id="IPR010718">
    <property type="entry name" value="DUF1294"/>
</dbReference>
<gene>
    <name evidence="2" type="ORF">RAN89_11540</name>
</gene>
<sequence length="122" mass="13787">MKQFPTATLAALWAAVLGWGIYQHRLPPLVLGLGVALNLATFFAYRLDKHAARNGQWRTKEDTLDLFGLAGGWPAARLAQQMLRHKTVKPGFQAMYWLTVWLHLAALGAYVFWDRIKPLLNS</sequence>
<dbReference type="Proteomes" id="UP001302257">
    <property type="component" value="Chromosome"/>
</dbReference>
<reference evidence="2 3" key="1">
    <citation type="submission" date="2023-08" db="EMBL/GenBank/DDBJ databases">
        <title>Rhodoferax potami sp. nov. and Rhodoferax mekongensis sp. nov., isolated from the Mekong River in Thailand.</title>
        <authorList>
            <person name="Kitikhun S."/>
            <person name="Charoenyingcharoen P."/>
            <person name="Siriarchawattana P."/>
            <person name="Likhitrattanapisal S."/>
            <person name="Nilsakha T."/>
            <person name="Chanpet A."/>
            <person name="Rattanawaree P."/>
            <person name="Ingsriswang S."/>
        </authorList>
    </citation>
    <scope>NUCLEOTIDE SEQUENCE [LARGE SCALE GENOMIC DNA]</scope>
    <source>
        <strain evidence="2 3">TBRC 17307</strain>
    </source>
</reference>
<keyword evidence="1" id="KW-0812">Transmembrane</keyword>
<feature type="transmembrane region" description="Helical" evidence="1">
    <location>
        <begin position="28"/>
        <end position="47"/>
    </location>
</feature>
<protein>
    <submittedName>
        <fullName evidence="2">DUF1294 domain-containing protein</fullName>
    </submittedName>
</protein>
<organism evidence="2 3">
    <name type="scientific">Rhodoferax mekongensis</name>
    <dbReference type="NCBI Taxonomy" id="3068341"/>
    <lineage>
        <taxon>Bacteria</taxon>
        <taxon>Pseudomonadati</taxon>
        <taxon>Pseudomonadota</taxon>
        <taxon>Betaproteobacteria</taxon>
        <taxon>Burkholderiales</taxon>
        <taxon>Comamonadaceae</taxon>
        <taxon>Rhodoferax</taxon>
    </lineage>
</organism>
<evidence type="ECO:0000256" key="1">
    <source>
        <dbReference type="SAM" id="Phobius"/>
    </source>
</evidence>